<dbReference type="GO" id="GO:0006508">
    <property type="term" value="P:proteolysis"/>
    <property type="evidence" value="ECO:0007669"/>
    <property type="project" value="UniProtKB-KW"/>
</dbReference>
<dbReference type="EMBL" id="BRXZ01000255">
    <property type="protein sequence ID" value="GMI08229.1"/>
    <property type="molecule type" value="Genomic_DNA"/>
</dbReference>
<dbReference type="Proteomes" id="UP001165082">
    <property type="component" value="Unassembled WGS sequence"/>
</dbReference>
<dbReference type="GO" id="GO:0016747">
    <property type="term" value="F:acyltransferase activity, transferring groups other than amino-acyl groups"/>
    <property type="evidence" value="ECO:0007669"/>
    <property type="project" value="InterPro"/>
</dbReference>
<keyword evidence="1" id="KW-0031">Aminopeptidase</keyword>
<evidence type="ECO:0000256" key="7">
    <source>
        <dbReference type="ARBA" id="ARBA00049041"/>
    </source>
</evidence>
<dbReference type="InterPro" id="IPR016181">
    <property type="entry name" value="Acyl_CoA_acyltransferase"/>
</dbReference>
<protein>
    <recommendedName>
        <fullName evidence="5">Actin maturation protease</fullName>
    </recommendedName>
    <alternativeName>
        <fullName evidence="6">Actin aminopeptidase ACTMAP</fullName>
    </alternativeName>
</protein>
<keyword evidence="10" id="KW-1185">Reference proteome</keyword>
<dbReference type="GO" id="GO:0004177">
    <property type="term" value="F:aminopeptidase activity"/>
    <property type="evidence" value="ECO:0007669"/>
    <property type="project" value="UniProtKB-KW"/>
</dbReference>
<accession>A0A9W7F9J9</accession>
<dbReference type="PROSITE" id="PS51186">
    <property type="entry name" value="GNAT"/>
    <property type="match status" value="1"/>
</dbReference>
<dbReference type="Gene3D" id="3.40.630.30">
    <property type="match status" value="1"/>
</dbReference>
<evidence type="ECO:0000313" key="10">
    <source>
        <dbReference type="Proteomes" id="UP001165082"/>
    </source>
</evidence>
<dbReference type="PANTHER" id="PTHR28631:SF1">
    <property type="entry name" value="ACTIN MATURATION PROTEASE"/>
    <property type="match status" value="1"/>
</dbReference>
<dbReference type="PANTHER" id="PTHR28631">
    <property type="entry name" value="UPF0692 PROTEIN C19ORF54"/>
    <property type="match status" value="1"/>
</dbReference>
<dbReference type="AlphaFoldDB" id="A0A9W7F9J9"/>
<dbReference type="InterPro" id="IPR000182">
    <property type="entry name" value="GNAT_dom"/>
</dbReference>
<evidence type="ECO:0000256" key="6">
    <source>
        <dbReference type="ARBA" id="ARBA00034908"/>
    </source>
</evidence>
<dbReference type="Pfam" id="PF21646">
    <property type="entry name" value="ACTMAP-like_C"/>
    <property type="match status" value="1"/>
</dbReference>
<dbReference type="OrthoDB" id="198816at2759"/>
<evidence type="ECO:0000256" key="3">
    <source>
        <dbReference type="ARBA" id="ARBA00022801"/>
    </source>
</evidence>
<reference evidence="9" key="1">
    <citation type="submission" date="2022-07" db="EMBL/GenBank/DDBJ databases">
        <title>Genome analysis of Parmales, a sister group of diatoms, reveals the evolutionary specialization of diatoms from phago-mixotrophs to photoautotrophs.</title>
        <authorList>
            <person name="Ban H."/>
            <person name="Sato S."/>
            <person name="Yoshikawa S."/>
            <person name="Kazumasa Y."/>
            <person name="Nakamura Y."/>
            <person name="Ichinomiya M."/>
            <person name="Saitoh K."/>
            <person name="Sato N."/>
            <person name="Blanc-Mathieu R."/>
            <person name="Endo H."/>
            <person name="Kuwata A."/>
            <person name="Ogata H."/>
        </authorList>
    </citation>
    <scope>NUCLEOTIDE SEQUENCE</scope>
</reference>
<evidence type="ECO:0000256" key="5">
    <source>
        <dbReference type="ARBA" id="ARBA00034848"/>
    </source>
</evidence>
<evidence type="ECO:0000256" key="1">
    <source>
        <dbReference type="ARBA" id="ARBA00022438"/>
    </source>
</evidence>
<comment type="catalytic activity">
    <reaction evidence="7">
        <text>N-terminal N(alpha)-acetyl-L-cysteinyl-L-aspartyl-[protein] + H2O = N-terminal L-aspartyl-[protein] + N-acetyl-L-cysteine</text>
        <dbReference type="Rhea" id="RHEA:74579"/>
        <dbReference type="Rhea" id="RHEA-COMP:12669"/>
        <dbReference type="Rhea" id="RHEA-COMP:18395"/>
        <dbReference type="ChEBI" id="CHEBI:15377"/>
        <dbReference type="ChEBI" id="CHEBI:64720"/>
        <dbReference type="ChEBI" id="CHEBI:78236"/>
        <dbReference type="ChEBI" id="CHEBI:193599"/>
    </reaction>
    <physiologicalReaction direction="left-to-right" evidence="7">
        <dbReference type="Rhea" id="RHEA:74580"/>
    </physiologicalReaction>
</comment>
<proteinExistence type="inferred from homology"/>
<dbReference type="CDD" id="cd04301">
    <property type="entry name" value="NAT_SF"/>
    <property type="match status" value="1"/>
</dbReference>
<evidence type="ECO:0000256" key="2">
    <source>
        <dbReference type="ARBA" id="ARBA00022670"/>
    </source>
</evidence>
<keyword evidence="3" id="KW-0378">Hydrolase</keyword>
<dbReference type="Pfam" id="PF00583">
    <property type="entry name" value="Acetyltransf_1"/>
    <property type="match status" value="1"/>
</dbReference>
<feature type="domain" description="N-acetyltransferase" evidence="8">
    <location>
        <begin position="15"/>
        <end position="204"/>
    </location>
</feature>
<evidence type="ECO:0000256" key="4">
    <source>
        <dbReference type="ARBA" id="ARBA00034725"/>
    </source>
</evidence>
<organism evidence="9 10">
    <name type="scientific">Triparma retinervis</name>
    <dbReference type="NCBI Taxonomy" id="2557542"/>
    <lineage>
        <taxon>Eukaryota</taxon>
        <taxon>Sar</taxon>
        <taxon>Stramenopiles</taxon>
        <taxon>Ochrophyta</taxon>
        <taxon>Bolidophyceae</taxon>
        <taxon>Parmales</taxon>
        <taxon>Triparmaceae</taxon>
        <taxon>Triparma</taxon>
    </lineage>
</organism>
<evidence type="ECO:0000259" key="8">
    <source>
        <dbReference type="PROSITE" id="PS51186"/>
    </source>
</evidence>
<dbReference type="InterPro" id="IPR040043">
    <property type="entry name" value="ACTMAP"/>
</dbReference>
<keyword evidence="2" id="KW-0645">Protease</keyword>
<comment type="caution">
    <text evidence="9">The sequence shown here is derived from an EMBL/GenBank/DDBJ whole genome shotgun (WGS) entry which is preliminary data.</text>
</comment>
<sequence length="422" mass="45521">MSGLANDSSGELSLVEIDGNSPSASLESAKNICLEAFGHWGSVPRPGSSSSAPLPVAYVAVHRVHGVCGFAVIKKHHQPGHLPQNNGVLHTVCVEKRLRGLGIGTGLVGLVVERARLCHELDYLLLAAQKGPNQPRLLSLYARCGFLKMEGEEMSNMGSRLAGKISEESVSKLASFLSSRNKKTGNSNDVVGDPGNVWMKLRLRNRCVESKRGVKIVDSDFPLPEPPPPFPLTLARNKRLLIDFEPQVGPSCGLTCLHMIRGALRLVDGADLLTIARKSGVTRDGEMFSTRNLAQLCSDVLPMCEVSFHTTFPSAGYFSISMMSSIFLVPFDIVGNSVGCREGNSSHWGIVSSCLKPLGGGGGGNESSPLFLHIQHSQNRVPILTEYRQLMESNRQLLETNAKFSGGNALSGTSIEIKVRWP</sequence>
<gene>
    <name evidence="9" type="ORF">TrRE_jg2854</name>
</gene>
<dbReference type="SUPFAM" id="SSF55729">
    <property type="entry name" value="Acyl-CoA N-acyltransferases (Nat)"/>
    <property type="match status" value="1"/>
</dbReference>
<comment type="similarity">
    <text evidence="4">Belongs to the ACTMAP family.</text>
</comment>
<evidence type="ECO:0000313" key="9">
    <source>
        <dbReference type="EMBL" id="GMI08229.1"/>
    </source>
</evidence>
<name>A0A9W7F9J9_9STRA</name>